<comment type="caution">
    <text evidence="2">The sequence shown here is derived from an EMBL/GenBank/DDBJ whole genome shotgun (WGS) entry which is preliminary data.</text>
</comment>
<reference evidence="2 3" key="1">
    <citation type="submission" date="2017-09" db="EMBL/GenBank/DDBJ databases">
        <title>Depth-based differentiation of microbial function through sediment-hosted aquifers and enrichment of novel symbionts in the deep terrestrial subsurface.</title>
        <authorList>
            <person name="Probst A.J."/>
            <person name="Ladd B."/>
            <person name="Jarett J.K."/>
            <person name="Geller-Mcgrath D.E."/>
            <person name="Sieber C.M."/>
            <person name="Emerson J.B."/>
            <person name="Anantharaman K."/>
            <person name="Thomas B.C."/>
            <person name="Malmstrom R."/>
            <person name="Stieglmeier M."/>
            <person name="Klingl A."/>
            <person name="Woyke T."/>
            <person name="Ryan C.M."/>
            <person name="Banfield J.F."/>
        </authorList>
    </citation>
    <scope>NUCLEOTIDE SEQUENCE [LARGE SCALE GENOMIC DNA]</scope>
    <source>
        <strain evidence="2">CG10_big_fil_rev_8_21_14_0_10_50_16</strain>
    </source>
</reference>
<feature type="region of interest" description="Disordered" evidence="1">
    <location>
        <begin position="310"/>
        <end position="330"/>
    </location>
</feature>
<name>A0A2H0RLB6_9BACT</name>
<sequence>MPQLSERTFLYRFLPDEIRAFFLASGFEDIEAIAKVYGLSQDAIDTLDTIQQEVLFGYEPVDKVRNLIQDRLKFDEKLATRVALDLIEKRFLPIDSYLGSTAYRVFSSLGGNVTVVNIKRIDASGGTVVDVRRSMTEYLAEQAVKAANPPAAAPVIEAPAAIQPTPVLQTPKPVVEPVVQKADQPTVKPTVQKMTEPVKEQKIGSKSVAAPIVKPFVEQQSSPKPVEKVSVVLPPVESDEVKTVKAFDKKLDRLDPVRKGEKGKETGVVNAPLDPSHELAPPPPVLVTTLDQPKTRKIAAFFSRKPKTGIKPEPIVSSKPEPVVPKKQAPISSAPVKATESIMRAPAKEIVAKVTPVKRSHAFPEVEEEAEVAKMMKSLGRGSQVPPSLENSKIDEVQRKLSLSFPSAELDKRFRVLVGSRLSGVRTGTAFASALARPIVQGGLGFDTHTVERVLDTVEGHLESSHSSATTKLAEEKAAYVATRTEQYKTDTQTPPVPETAPVKTSFTSTAPKTRAVLSQSTVKAGRTASGKQPVVDVQYKRRLVGPVEELQRMNLEDFRRLPGDATEVLENIREDIHAMSRRDPALYIQGVEAWRSSPLVGLYRKLMSTALQQGVAIESILSDKHLNPGVITLEELNAIRSFNASLRY</sequence>
<gene>
    <name evidence="2" type="ORF">COV06_04360</name>
</gene>
<evidence type="ECO:0000313" key="3">
    <source>
        <dbReference type="Proteomes" id="UP000230084"/>
    </source>
</evidence>
<dbReference type="AlphaFoldDB" id="A0A2H0RLB6"/>
<evidence type="ECO:0000313" key="2">
    <source>
        <dbReference type="EMBL" id="PIR47288.1"/>
    </source>
</evidence>
<protein>
    <submittedName>
        <fullName evidence="2">Uncharacterized protein</fullName>
    </submittedName>
</protein>
<dbReference type="Proteomes" id="UP000230084">
    <property type="component" value="Unassembled WGS sequence"/>
</dbReference>
<feature type="compositionally biased region" description="Polar residues" evidence="1">
    <location>
        <begin position="503"/>
        <end position="512"/>
    </location>
</feature>
<feature type="region of interest" description="Disordered" evidence="1">
    <location>
        <begin position="257"/>
        <end position="284"/>
    </location>
</feature>
<feature type="region of interest" description="Disordered" evidence="1">
    <location>
        <begin position="486"/>
        <end position="512"/>
    </location>
</feature>
<evidence type="ECO:0000256" key="1">
    <source>
        <dbReference type="SAM" id="MobiDB-lite"/>
    </source>
</evidence>
<dbReference type="EMBL" id="PCYM01000010">
    <property type="protein sequence ID" value="PIR47288.1"/>
    <property type="molecule type" value="Genomic_DNA"/>
</dbReference>
<proteinExistence type="predicted"/>
<organism evidence="2 3">
    <name type="scientific">Candidatus Uhrbacteria bacterium CG10_big_fil_rev_8_21_14_0_10_50_16</name>
    <dbReference type="NCBI Taxonomy" id="1975039"/>
    <lineage>
        <taxon>Bacteria</taxon>
        <taxon>Candidatus Uhriibacteriota</taxon>
    </lineage>
</organism>
<accession>A0A2H0RLB6</accession>